<protein>
    <submittedName>
        <fullName evidence="2">ABC-2 transporter permease</fullName>
    </submittedName>
</protein>
<evidence type="ECO:0000313" key="2">
    <source>
        <dbReference type="EMBL" id="HIU13896.1"/>
    </source>
</evidence>
<reference evidence="2" key="2">
    <citation type="journal article" date="2021" name="PeerJ">
        <title>Extensive microbial diversity within the chicken gut microbiome revealed by metagenomics and culture.</title>
        <authorList>
            <person name="Gilroy R."/>
            <person name="Ravi A."/>
            <person name="Getino M."/>
            <person name="Pursley I."/>
            <person name="Horton D.L."/>
            <person name="Alikhan N.F."/>
            <person name="Baker D."/>
            <person name="Gharbi K."/>
            <person name="Hall N."/>
            <person name="Watson M."/>
            <person name="Adriaenssens E.M."/>
            <person name="Foster-Nyarko E."/>
            <person name="Jarju S."/>
            <person name="Secka A."/>
            <person name="Antonio M."/>
            <person name="Oren A."/>
            <person name="Chaudhuri R.R."/>
            <person name="La Ragione R."/>
            <person name="Hildebrand F."/>
            <person name="Pallen M.J."/>
        </authorList>
    </citation>
    <scope>NUCLEOTIDE SEQUENCE</scope>
    <source>
        <strain evidence="2">CHK195-11698</strain>
    </source>
</reference>
<feature type="transmembrane region" description="Helical" evidence="1">
    <location>
        <begin position="149"/>
        <end position="169"/>
    </location>
</feature>
<evidence type="ECO:0000313" key="3">
    <source>
        <dbReference type="Proteomes" id="UP000824175"/>
    </source>
</evidence>
<evidence type="ECO:0000256" key="1">
    <source>
        <dbReference type="SAM" id="Phobius"/>
    </source>
</evidence>
<keyword evidence="1" id="KW-0812">Transmembrane</keyword>
<gene>
    <name evidence="2" type="ORF">IAD15_07505</name>
</gene>
<accession>A0A9D1HP13</accession>
<dbReference type="Pfam" id="PF13346">
    <property type="entry name" value="ABC2_membrane_5"/>
    <property type="match status" value="1"/>
</dbReference>
<reference evidence="2" key="1">
    <citation type="submission" date="2020-10" db="EMBL/GenBank/DDBJ databases">
        <authorList>
            <person name="Gilroy R."/>
        </authorList>
    </citation>
    <scope>NUCLEOTIDE SEQUENCE</scope>
    <source>
        <strain evidence="2">CHK195-11698</strain>
    </source>
</reference>
<dbReference type="InterPro" id="IPR025699">
    <property type="entry name" value="ABC2_memb-like"/>
</dbReference>
<dbReference type="Proteomes" id="UP000824175">
    <property type="component" value="Unassembled WGS sequence"/>
</dbReference>
<comment type="caution">
    <text evidence="2">The sequence shown here is derived from an EMBL/GenBank/DDBJ whole genome shotgun (WGS) entry which is preliminary data.</text>
</comment>
<dbReference type="PANTHER" id="PTHR41309">
    <property type="entry name" value="MEMBRANE PROTEIN-RELATED"/>
    <property type="match status" value="1"/>
</dbReference>
<feature type="transmembrane region" description="Helical" evidence="1">
    <location>
        <begin position="114"/>
        <end position="137"/>
    </location>
</feature>
<keyword evidence="1" id="KW-1133">Transmembrane helix</keyword>
<dbReference type="EMBL" id="DVMJ01000062">
    <property type="protein sequence ID" value="HIU13896.1"/>
    <property type="molecule type" value="Genomic_DNA"/>
</dbReference>
<sequence>MKGLLVKDYLMLSAQRRFMLLALIMMIVFSVSANNGSFVIGYCAFMGGLMGTNSISYDEYNHGYSFLMTLPFTRKEYVLEKFIFCLSCVVLFSVVGALIALVGQMMRGLNETYLMSFGLTYLILIWIAFLIAAIMLPIQLHFGSERARIAFVIVMLSLFVLVIGGAKLAEVLPIQLDPIFSQLSLPLVVGVGIGILGVAFALSYSISLAIMQRKEF</sequence>
<keyword evidence="1" id="KW-0472">Membrane</keyword>
<organism evidence="2 3">
    <name type="scientific">Candidatus Fimiplasma intestinipullorum</name>
    <dbReference type="NCBI Taxonomy" id="2840825"/>
    <lineage>
        <taxon>Bacteria</taxon>
        <taxon>Bacillati</taxon>
        <taxon>Bacillota</taxon>
        <taxon>Clostridia</taxon>
        <taxon>Eubacteriales</taxon>
        <taxon>Candidatus Fimiplasma</taxon>
    </lineage>
</organism>
<feature type="transmembrane region" description="Helical" evidence="1">
    <location>
        <begin position="189"/>
        <end position="211"/>
    </location>
</feature>
<name>A0A9D1HP13_9FIRM</name>
<feature type="transmembrane region" description="Helical" evidence="1">
    <location>
        <begin position="82"/>
        <end position="102"/>
    </location>
</feature>
<dbReference type="AlphaFoldDB" id="A0A9D1HP13"/>
<dbReference type="PANTHER" id="PTHR41309:SF2">
    <property type="entry name" value="MEMBRANE PROTEIN"/>
    <property type="match status" value="1"/>
</dbReference>
<proteinExistence type="predicted"/>
<feature type="transmembrane region" description="Helical" evidence="1">
    <location>
        <begin position="20"/>
        <end position="45"/>
    </location>
</feature>